<evidence type="ECO:0000313" key="2">
    <source>
        <dbReference type="EMBL" id="KAF2486354.1"/>
    </source>
</evidence>
<name>A0A6A6Q2Y4_9PEZI</name>
<proteinExistence type="predicted"/>
<gene>
    <name evidence="2" type="ORF">BDY17DRAFT_307849</name>
</gene>
<protein>
    <submittedName>
        <fullName evidence="2">Uncharacterized protein</fullName>
    </submittedName>
</protein>
<dbReference type="AlphaFoldDB" id="A0A6A6Q2Y4"/>
<accession>A0A6A6Q2Y4</accession>
<feature type="signal peptide" evidence="1">
    <location>
        <begin position="1"/>
        <end position="18"/>
    </location>
</feature>
<feature type="chain" id="PRO_5025360414" evidence="1">
    <location>
        <begin position="19"/>
        <end position="124"/>
    </location>
</feature>
<organism evidence="2 3">
    <name type="scientific">Neohortaea acidophila</name>
    <dbReference type="NCBI Taxonomy" id="245834"/>
    <lineage>
        <taxon>Eukaryota</taxon>
        <taxon>Fungi</taxon>
        <taxon>Dikarya</taxon>
        <taxon>Ascomycota</taxon>
        <taxon>Pezizomycotina</taxon>
        <taxon>Dothideomycetes</taxon>
        <taxon>Dothideomycetidae</taxon>
        <taxon>Mycosphaerellales</taxon>
        <taxon>Teratosphaeriaceae</taxon>
        <taxon>Neohortaea</taxon>
    </lineage>
</organism>
<dbReference type="RefSeq" id="XP_033592923.1">
    <property type="nucleotide sequence ID" value="XM_033735147.1"/>
</dbReference>
<evidence type="ECO:0000256" key="1">
    <source>
        <dbReference type="SAM" id="SignalP"/>
    </source>
</evidence>
<sequence>MQFTSLFLAALSATAAMALPEPEAKKSPKVHTPYEISATYTNPLAIPPVVELYTCTSLVAGAKKYSKVASKAAHCKTSIAKTNVASAYVCNSSNSLTQFLQDLESGPGTFTCVSTTSGGGGLPL</sequence>
<dbReference type="GeneID" id="54476149"/>
<dbReference type="Proteomes" id="UP000799767">
    <property type="component" value="Unassembled WGS sequence"/>
</dbReference>
<dbReference type="EMBL" id="MU001632">
    <property type="protein sequence ID" value="KAF2486354.1"/>
    <property type="molecule type" value="Genomic_DNA"/>
</dbReference>
<keyword evidence="1" id="KW-0732">Signal</keyword>
<evidence type="ECO:0000313" key="3">
    <source>
        <dbReference type="Proteomes" id="UP000799767"/>
    </source>
</evidence>
<keyword evidence="3" id="KW-1185">Reference proteome</keyword>
<reference evidence="2" key="1">
    <citation type="journal article" date="2020" name="Stud. Mycol.">
        <title>101 Dothideomycetes genomes: a test case for predicting lifestyles and emergence of pathogens.</title>
        <authorList>
            <person name="Haridas S."/>
            <person name="Albert R."/>
            <person name="Binder M."/>
            <person name="Bloem J."/>
            <person name="Labutti K."/>
            <person name="Salamov A."/>
            <person name="Andreopoulos B."/>
            <person name="Baker S."/>
            <person name="Barry K."/>
            <person name="Bills G."/>
            <person name="Bluhm B."/>
            <person name="Cannon C."/>
            <person name="Castanera R."/>
            <person name="Culley D."/>
            <person name="Daum C."/>
            <person name="Ezra D."/>
            <person name="Gonzalez J."/>
            <person name="Henrissat B."/>
            <person name="Kuo A."/>
            <person name="Liang C."/>
            <person name="Lipzen A."/>
            <person name="Lutzoni F."/>
            <person name="Magnuson J."/>
            <person name="Mondo S."/>
            <person name="Nolan M."/>
            <person name="Ohm R."/>
            <person name="Pangilinan J."/>
            <person name="Park H.-J."/>
            <person name="Ramirez L."/>
            <person name="Alfaro M."/>
            <person name="Sun H."/>
            <person name="Tritt A."/>
            <person name="Yoshinaga Y."/>
            <person name="Zwiers L.-H."/>
            <person name="Turgeon B."/>
            <person name="Goodwin S."/>
            <person name="Spatafora J."/>
            <person name="Crous P."/>
            <person name="Grigoriev I."/>
        </authorList>
    </citation>
    <scope>NUCLEOTIDE SEQUENCE</scope>
    <source>
        <strain evidence="2">CBS 113389</strain>
    </source>
</reference>